<evidence type="ECO:0000259" key="2">
    <source>
        <dbReference type="Pfam" id="PF03150"/>
    </source>
</evidence>
<dbReference type="InterPro" id="IPR004852">
    <property type="entry name" value="Di-haem_cyt_c_peroxidsae"/>
</dbReference>
<dbReference type="GO" id="GO:0004130">
    <property type="term" value="F:cytochrome-c peroxidase activity"/>
    <property type="evidence" value="ECO:0007669"/>
    <property type="project" value="UniProtKB-EC"/>
</dbReference>
<organism evidence="3 4">
    <name type="scientific">Campylobacter showae CSUNSWCD</name>
    <dbReference type="NCBI Taxonomy" id="1244083"/>
    <lineage>
        <taxon>Bacteria</taxon>
        <taxon>Pseudomonadati</taxon>
        <taxon>Campylobacterota</taxon>
        <taxon>Epsilonproteobacteria</taxon>
        <taxon>Campylobacterales</taxon>
        <taxon>Campylobacteraceae</taxon>
        <taxon>Campylobacter</taxon>
    </lineage>
</organism>
<dbReference type="Proteomes" id="UP000011939">
    <property type="component" value="Unassembled WGS sequence"/>
</dbReference>
<keyword evidence="3" id="KW-0575">Peroxidase</keyword>
<accession>M5IPM0</accession>
<evidence type="ECO:0000313" key="4">
    <source>
        <dbReference type="Proteomes" id="UP000011939"/>
    </source>
</evidence>
<proteinExistence type="predicted"/>
<dbReference type="GO" id="GO:0020037">
    <property type="term" value="F:heme binding"/>
    <property type="evidence" value="ECO:0007669"/>
    <property type="project" value="InterPro"/>
</dbReference>
<feature type="signal peptide" evidence="1">
    <location>
        <begin position="1"/>
        <end position="19"/>
    </location>
</feature>
<dbReference type="STRING" id="1244083.CSUNSWCD_2152"/>
<sequence>MKIKSVLLGSAVLATALSAQNLIQDALDTGLVAIPSDPKALIKAINEASPDAEKYPTTMAAYELGKRLYFDPRLSKSGIISCNTCHNLGLGGADGVPASTGHKWTPNLIT</sequence>
<keyword evidence="3" id="KW-0560">Oxidoreductase</keyword>
<dbReference type="EC" id="1.11.1.5" evidence="3"/>
<dbReference type="EMBL" id="AMZQ01000008">
    <property type="protein sequence ID" value="EKU11029.1"/>
    <property type="molecule type" value="Genomic_DNA"/>
</dbReference>
<feature type="chain" id="PRO_5004067927" evidence="1">
    <location>
        <begin position="20"/>
        <end position="110"/>
    </location>
</feature>
<dbReference type="GO" id="GO:0009055">
    <property type="term" value="F:electron transfer activity"/>
    <property type="evidence" value="ECO:0007669"/>
    <property type="project" value="InterPro"/>
</dbReference>
<dbReference type="PATRIC" id="fig|1244083.3.peg.1395"/>
<evidence type="ECO:0000256" key="1">
    <source>
        <dbReference type="SAM" id="SignalP"/>
    </source>
</evidence>
<dbReference type="Gene3D" id="1.10.760.10">
    <property type="entry name" value="Cytochrome c-like domain"/>
    <property type="match status" value="1"/>
</dbReference>
<feature type="domain" description="Di-haem cytochrome c peroxidase" evidence="2">
    <location>
        <begin position="61"/>
        <end position="105"/>
    </location>
</feature>
<evidence type="ECO:0000313" key="3">
    <source>
        <dbReference type="EMBL" id="EKU11029.1"/>
    </source>
</evidence>
<name>M5IPM0_9BACT</name>
<dbReference type="AlphaFoldDB" id="M5IPM0"/>
<keyword evidence="1" id="KW-0732">Signal</keyword>
<comment type="caution">
    <text evidence="3">The sequence shown here is derived from an EMBL/GenBank/DDBJ whole genome shotgun (WGS) entry which is preliminary data.</text>
</comment>
<dbReference type="SUPFAM" id="SSF46626">
    <property type="entry name" value="Cytochrome c"/>
    <property type="match status" value="1"/>
</dbReference>
<protein>
    <submittedName>
        <fullName evidence="3">Cytochrome c551 peroxidase</fullName>
        <ecNumber evidence="3">1.11.1.5</ecNumber>
    </submittedName>
</protein>
<dbReference type="eggNOG" id="COG1858">
    <property type="taxonomic scope" value="Bacteria"/>
</dbReference>
<reference evidence="3 4" key="1">
    <citation type="journal article" date="2013" name="Genome Announc.">
        <title>Genome Sequence of Campylobacter showae UNSWCD, Isolated from a Patient with Crohn's Disease.</title>
        <authorList>
            <person name="Tay A.P."/>
            <person name="Kaakoush N.O."/>
            <person name="Deshpande N.P."/>
            <person name="Chen Z."/>
            <person name="Mitchell H."/>
            <person name="Wilkins M.R."/>
        </authorList>
    </citation>
    <scope>NUCLEOTIDE SEQUENCE [LARGE SCALE GENOMIC DNA]</scope>
    <source>
        <strain evidence="3 4">CSUNSWCD</strain>
    </source>
</reference>
<gene>
    <name evidence="3" type="ORF">CSUNSWCD_2152</name>
</gene>
<dbReference type="InterPro" id="IPR036909">
    <property type="entry name" value="Cyt_c-like_dom_sf"/>
</dbReference>
<dbReference type="Pfam" id="PF03150">
    <property type="entry name" value="CCP_MauG"/>
    <property type="match status" value="1"/>
</dbReference>